<dbReference type="SUPFAM" id="SSF51735">
    <property type="entry name" value="NAD(P)-binding Rossmann-fold domains"/>
    <property type="match status" value="1"/>
</dbReference>
<dbReference type="PRINTS" id="PR00080">
    <property type="entry name" value="SDRFAMILY"/>
</dbReference>
<reference evidence="2" key="1">
    <citation type="submission" date="2023-03" db="EMBL/GenBank/DDBJ databases">
        <title>Multiphase analysis and comparison of six strains from genera Psychromarinibacter, Lutimaribacter, and Maritimibacter, including a novel species: Psychromarinibacter sediminicola sp. nov.</title>
        <authorList>
            <person name="Wang Y.-H."/>
            <person name="Ye M.-Q."/>
            <person name="Du Z.-J."/>
        </authorList>
    </citation>
    <scope>NUCLEOTIDE SEQUENCE</scope>
    <source>
        <strain evidence="2">C21-152</strain>
    </source>
</reference>
<dbReference type="PRINTS" id="PR00081">
    <property type="entry name" value="GDHRDH"/>
</dbReference>
<dbReference type="AlphaFoldDB" id="A0AAE3T8U9"/>
<evidence type="ECO:0000313" key="3">
    <source>
        <dbReference type="Proteomes" id="UP001220964"/>
    </source>
</evidence>
<protein>
    <submittedName>
        <fullName evidence="2">SDR family NAD(P)-dependent oxidoreductase</fullName>
    </submittedName>
</protein>
<sequence>MTILITGANRGIGRALFDSYFDAGAEVVGTSRDGAFPAGRWLTLDVADPASHRVVAERMQGEAIELLVCNAGVKLDKGQTLGAGYPAAMWADTFAVNVTGVFLTVQSLLPNLRLAEAGRIAIVSSQMASSEKAAGGSYIYRASKAAALNLGRNLAADLRSEGIAVGIYHPGWVQTDMGGASASITTSESAAGLTARFAELDMDSNGAFLTWDGRPHPY</sequence>
<dbReference type="Gene3D" id="3.40.50.720">
    <property type="entry name" value="NAD(P)-binding Rossmann-like Domain"/>
    <property type="match status" value="1"/>
</dbReference>
<proteinExistence type="inferred from homology"/>
<dbReference type="PANTHER" id="PTHR45458">
    <property type="entry name" value="SHORT-CHAIN DEHYDROGENASE/REDUCTASE SDR"/>
    <property type="match status" value="1"/>
</dbReference>
<comment type="similarity">
    <text evidence="1">Belongs to the short-chain dehydrogenases/reductases (SDR) family.</text>
</comment>
<gene>
    <name evidence="2" type="ORF">P1J78_06705</name>
</gene>
<organism evidence="2 3">
    <name type="scientific">Psychromarinibacter sediminicola</name>
    <dbReference type="NCBI Taxonomy" id="3033385"/>
    <lineage>
        <taxon>Bacteria</taxon>
        <taxon>Pseudomonadati</taxon>
        <taxon>Pseudomonadota</taxon>
        <taxon>Alphaproteobacteria</taxon>
        <taxon>Rhodobacterales</taxon>
        <taxon>Paracoccaceae</taxon>
        <taxon>Psychromarinibacter</taxon>
    </lineage>
</organism>
<dbReference type="InterPro" id="IPR052184">
    <property type="entry name" value="SDR_enzymes"/>
</dbReference>
<name>A0AAE3T8U9_9RHOB</name>
<dbReference type="RefSeq" id="WP_275566558.1">
    <property type="nucleotide sequence ID" value="NZ_JARGYC010000012.1"/>
</dbReference>
<evidence type="ECO:0000256" key="1">
    <source>
        <dbReference type="RuleBase" id="RU000363"/>
    </source>
</evidence>
<evidence type="ECO:0000313" key="2">
    <source>
        <dbReference type="EMBL" id="MDF0600414.1"/>
    </source>
</evidence>
<dbReference type="PANTHER" id="PTHR45458:SF1">
    <property type="entry name" value="SHORT CHAIN DEHYDROGENASE"/>
    <property type="match status" value="1"/>
</dbReference>
<keyword evidence="3" id="KW-1185">Reference proteome</keyword>
<dbReference type="InterPro" id="IPR002347">
    <property type="entry name" value="SDR_fam"/>
</dbReference>
<dbReference type="GO" id="GO:0016616">
    <property type="term" value="F:oxidoreductase activity, acting on the CH-OH group of donors, NAD or NADP as acceptor"/>
    <property type="evidence" value="ECO:0007669"/>
    <property type="project" value="TreeGrafter"/>
</dbReference>
<dbReference type="Pfam" id="PF00106">
    <property type="entry name" value="adh_short"/>
    <property type="match status" value="1"/>
</dbReference>
<accession>A0AAE3T8U9</accession>
<dbReference type="InterPro" id="IPR036291">
    <property type="entry name" value="NAD(P)-bd_dom_sf"/>
</dbReference>
<comment type="caution">
    <text evidence="2">The sequence shown here is derived from an EMBL/GenBank/DDBJ whole genome shotgun (WGS) entry which is preliminary data.</text>
</comment>
<dbReference type="Proteomes" id="UP001220964">
    <property type="component" value="Unassembled WGS sequence"/>
</dbReference>
<dbReference type="EMBL" id="JARGYC010000012">
    <property type="protein sequence ID" value="MDF0600414.1"/>
    <property type="molecule type" value="Genomic_DNA"/>
</dbReference>